<dbReference type="AlphaFoldDB" id="A0A0H5RBV9"/>
<dbReference type="FunFam" id="3.30.160.60:FF:000100">
    <property type="entry name" value="Zinc finger 45-like"/>
    <property type="match status" value="1"/>
</dbReference>
<keyword evidence="4" id="KW-0862">Zinc</keyword>
<feature type="compositionally biased region" description="Low complexity" evidence="6">
    <location>
        <begin position="207"/>
        <end position="233"/>
    </location>
</feature>
<dbReference type="InterPro" id="IPR013087">
    <property type="entry name" value="Znf_C2H2_type"/>
</dbReference>
<evidence type="ECO:0000256" key="2">
    <source>
        <dbReference type="ARBA" id="ARBA00022737"/>
    </source>
</evidence>
<sequence length="337" mass="37310">MQHPLEMALQAARRFDDQARPYFTVGRPAPVVAQAPFQRQADQAQHSPFHIGYDDRQSYVSPVYMNSPLQRHSPMAPPSDNCSSFRPPVQASVRSHSPIFHCYAPDSPMSNTSSEGVMYMSPQSNSSTFNRSSPLTRMDGSPSPLSIVSPRQSPVILALPPLQRAAPAYKLPTASNASLRRCVLMRQQFESNQVALVSPQYASSPLSCSSAGSTSTADPSVSVTQTTVTVPSKTPLPPDGDTSRIDPRHQHHYKHLRFVGLHGDAVPFNRIRVWTGENRNQLYDCVCGKRVPNQCLQKVKRHAYRHAVSAYTCGICGKVFKAHWSLNAHKRIHKGDD</sequence>
<evidence type="ECO:0000256" key="5">
    <source>
        <dbReference type="PROSITE-ProRule" id="PRU00042"/>
    </source>
</evidence>
<evidence type="ECO:0000256" key="6">
    <source>
        <dbReference type="SAM" id="MobiDB-lite"/>
    </source>
</evidence>
<keyword evidence="1" id="KW-0479">Metal-binding</keyword>
<feature type="region of interest" description="Disordered" evidence="6">
    <location>
        <begin position="120"/>
        <end position="142"/>
    </location>
</feature>
<keyword evidence="2" id="KW-0677">Repeat</keyword>
<dbReference type="Gene3D" id="3.30.160.60">
    <property type="entry name" value="Classic Zinc Finger"/>
    <property type="match status" value="1"/>
</dbReference>
<evidence type="ECO:0000313" key="8">
    <source>
        <dbReference type="EMBL" id="CRZ11256.1"/>
    </source>
</evidence>
<feature type="compositionally biased region" description="Polar residues" evidence="6">
    <location>
        <begin position="120"/>
        <end position="135"/>
    </location>
</feature>
<dbReference type="SUPFAM" id="SSF57667">
    <property type="entry name" value="beta-beta-alpha zinc fingers"/>
    <property type="match status" value="1"/>
</dbReference>
<organism evidence="8">
    <name type="scientific">Spongospora subterranea</name>
    <dbReference type="NCBI Taxonomy" id="70186"/>
    <lineage>
        <taxon>Eukaryota</taxon>
        <taxon>Sar</taxon>
        <taxon>Rhizaria</taxon>
        <taxon>Endomyxa</taxon>
        <taxon>Phytomyxea</taxon>
        <taxon>Plasmodiophorida</taxon>
        <taxon>Plasmodiophoridae</taxon>
        <taxon>Spongospora</taxon>
    </lineage>
</organism>
<evidence type="ECO:0000259" key="7">
    <source>
        <dbReference type="PROSITE" id="PS50157"/>
    </source>
</evidence>
<protein>
    <recommendedName>
        <fullName evidence="7">C2H2-type domain-containing protein</fullName>
    </recommendedName>
</protein>
<evidence type="ECO:0000256" key="3">
    <source>
        <dbReference type="ARBA" id="ARBA00022771"/>
    </source>
</evidence>
<name>A0A0H5RBV9_9EUKA</name>
<dbReference type="SMART" id="SM00355">
    <property type="entry name" value="ZnF_C2H2"/>
    <property type="match status" value="1"/>
</dbReference>
<dbReference type="PROSITE" id="PS00028">
    <property type="entry name" value="ZINC_FINGER_C2H2_1"/>
    <property type="match status" value="1"/>
</dbReference>
<dbReference type="InterPro" id="IPR036236">
    <property type="entry name" value="Znf_C2H2_sf"/>
</dbReference>
<feature type="region of interest" description="Disordered" evidence="6">
    <location>
        <begin position="207"/>
        <end position="246"/>
    </location>
</feature>
<dbReference type="EMBL" id="HACM01010814">
    <property type="protein sequence ID" value="CRZ11256.1"/>
    <property type="molecule type" value="Transcribed_RNA"/>
</dbReference>
<accession>A0A0H5RBV9</accession>
<dbReference type="PROSITE" id="PS50157">
    <property type="entry name" value="ZINC_FINGER_C2H2_2"/>
    <property type="match status" value="1"/>
</dbReference>
<keyword evidence="3 5" id="KW-0863">Zinc-finger</keyword>
<evidence type="ECO:0000256" key="1">
    <source>
        <dbReference type="ARBA" id="ARBA00022723"/>
    </source>
</evidence>
<evidence type="ECO:0000256" key="4">
    <source>
        <dbReference type="ARBA" id="ARBA00022833"/>
    </source>
</evidence>
<reference evidence="8" key="1">
    <citation type="submission" date="2015-04" db="EMBL/GenBank/DDBJ databases">
        <title>The genome sequence of the plant pathogenic Rhizarian Plasmodiophora brassicae reveals insights in its biotrophic life cycle and the origin of chitin synthesis.</title>
        <authorList>
            <person name="Schwelm A."/>
            <person name="Fogelqvist J."/>
            <person name="Knaust A."/>
            <person name="Julke S."/>
            <person name="Lilja T."/>
            <person name="Dhandapani V."/>
            <person name="Bonilla-Rosso G."/>
            <person name="Karlsson M."/>
            <person name="Shevchenko A."/>
            <person name="Choi S.R."/>
            <person name="Kim H.G."/>
            <person name="Park J.Y."/>
            <person name="Lim Y.P."/>
            <person name="Ludwig-Muller J."/>
            <person name="Dixelius C."/>
        </authorList>
    </citation>
    <scope>NUCLEOTIDE SEQUENCE</scope>
    <source>
        <tissue evidence="8">Potato root galls</tissue>
    </source>
</reference>
<proteinExistence type="predicted"/>
<feature type="domain" description="C2H2-type" evidence="7">
    <location>
        <begin position="311"/>
        <end position="337"/>
    </location>
</feature>
<dbReference type="GO" id="GO:0008270">
    <property type="term" value="F:zinc ion binding"/>
    <property type="evidence" value="ECO:0007669"/>
    <property type="project" value="UniProtKB-KW"/>
</dbReference>